<keyword evidence="1" id="KW-0812">Transmembrane</keyword>
<protein>
    <submittedName>
        <fullName evidence="2">Uncharacterized protein</fullName>
    </submittedName>
</protein>
<gene>
    <name evidence="2" type="ORF">ACFQRG_17370</name>
</gene>
<sequence>MESIILLIVSIINVIHDKIEQVLESMGFHFADKDLHFWIIGLIGIVIFIVVQVMFKIISRWSITVISLIYTFTVLLVFVFAIEIEQKVTGRGVMDFGDAASGIYGFIAFFAVYLCLRLIGLFFKKLFFGRTNSDKKGMHIKG</sequence>
<feature type="transmembrane region" description="Helical" evidence="1">
    <location>
        <begin position="62"/>
        <end position="82"/>
    </location>
</feature>
<organism evidence="2 3">
    <name type="scientific">Scopulibacillus cellulosilyticus</name>
    <dbReference type="NCBI Taxonomy" id="2665665"/>
    <lineage>
        <taxon>Bacteria</taxon>
        <taxon>Bacillati</taxon>
        <taxon>Bacillota</taxon>
        <taxon>Bacilli</taxon>
        <taxon>Bacillales</taxon>
        <taxon>Sporolactobacillaceae</taxon>
        <taxon>Scopulibacillus</taxon>
    </lineage>
</organism>
<evidence type="ECO:0000313" key="2">
    <source>
        <dbReference type="EMBL" id="MFC7394696.1"/>
    </source>
</evidence>
<proteinExistence type="predicted"/>
<keyword evidence="1" id="KW-0472">Membrane</keyword>
<feature type="transmembrane region" description="Helical" evidence="1">
    <location>
        <begin position="102"/>
        <end position="123"/>
    </location>
</feature>
<dbReference type="Proteomes" id="UP001596505">
    <property type="component" value="Unassembled WGS sequence"/>
</dbReference>
<keyword evidence="1" id="KW-1133">Transmembrane helix</keyword>
<evidence type="ECO:0000256" key="1">
    <source>
        <dbReference type="SAM" id="Phobius"/>
    </source>
</evidence>
<name>A0ABW2Q5F1_9BACL</name>
<dbReference type="EMBL" id="JBHTCO010000037">
    <property type="protein sequence ID" value="MFC7394696.1"/>
    <property type="molecule type" value="Genomic_DNA"/>
</dbReference>
<reference evidence="3" key="1">
    <citation type="journal article" date="2019" name="Int. J. Syst. Evol. Microbiol.">
        <title>The Global Catalogue of Microorganisms (GCM) 10K type strain sequencing project: providing services to taxonomists for standard genome sequencing and annotation.</title>
        <authorList>
            <consortium name="The Broad Institute Genomics Platform"/>
            <consortium name="The Broad Institute Genome Sequencing Center for Infectious Disease"/>
            <person name="Wu L."/>
            <person name="Ma J."/>
        </authorList>
    </citation>
    <scope>NUCLEOTIDE SEQUENCE [LARGE SCALE GENOMIC DNA]</scope>
    <source>
        <strain evidence="3">CGMCC 1.16305</strain>
    </source>
</reference>
<comment type="caution">
    <text evidence="2">The sequence shown here is derived from an EMBL/GenBank/DDBJ whole genome shotgun (WGS) entry which is preliminary data.</text>
</comment>
<evidence type="ECO:0000313" key="3">
    <source>
        <dbReference type="Proteomes" id="UP001596505"/>
    </source>
</evidence>
<feature type="transmembrane region" description="Helical" evidence="1">
    <location>
        <begin position="35"/>
        <end position="55"/>
    </location>
</feature>
<accession>A0ABW2Q5F1</accession>
<keyword evidence="3" id="KW-1185">Reference proteome</keyword>